<dbReference type="EMBL" id="MT141546">
    <property type="protein sequence ID" value="QJA65938.1"/>
    <property type="molecule type" value="Genomic_DNA"/>
</dbReference>
<evidence type="ECO:0000313" key="2">
    <source>
        <dbReference type="EMBL" id="QJA65938.1"/>
    </source>
</evidence>
<protein>
    <submittedName>
        <fullName evidence="2">Putative structural protein</fullName>
    </submittedName>
</protein>
<name>A0A6M3J9A8_9ZZZZ</name>
<proteinExistence type="predicted"/>
<dbReference type="AlphaFoldDB" id="A0A6M3J9A8"/>
<gene>
    <name evidence="2" type="ORF">MM415B00370_0056</name>
</gene>
<feature type="coiled-coil region" evidence="1">
    <location>
        <begin position="415"/>
        <end position="442"/>
    </location>
</feature>
<accession>A0A6M3J9A8</accession>
<sequence>MPFAGYPSFDACVAENQDKQSPEGFCAWLEHEVTGRWPGEMTLGLPEPVAVAFWQAFHGYMENERNEQKAMEFAVKSASDLGWTRQRNGWTRQADNRLNTTSVYGVPIFASGEHNGDTYTTDDLKDMIDAFYELKGRLDPPVKIGHTSDEFNKALAEEMGIQPQMIEGETGNGIMAFGWVDELRLSGNVLYADLADVPDPIAELIRSSSYKKVSAEVLFDFNDAGKNYPKVLSGLALLGAELPAVRESGLDTAAVYMAAVRPSSVIEFAIDLEEVTYEQLEPSLADIDDAIEKAMKGRAGVGVIRAMWKDVKMKVRNMFESRKHSEILPGTQAHTETVEEVENMSEVAKKLGLAENASEADILAAVKKLQDEAPPESPLKAILDKLGLPEDGTMADILAKLDSMMTAAQAGGTVAQQFSDRVNKLEMDNKDLKRKLRKSEYRDIALTMTAISGTPDELAEELVSLEDAAGKEQAEKVVEKYRALNKRMVEAGVFKAKGTPAEGDEDDDHEFLKKVRAYMDEHKVDEPVAFAAVRKADQKLYRDYMAKRKVVTRALKSE</sequence>
<keyword evidence="1" id="KW-0175">Coiled coil</keyword>
<organism evidence="2">
    <name type="scientific">viral metagenome</name>
    <dbReference type="NCBI Taxonomy" id="1070528"/>
    <lineage>
        <taxon>unclassified sequences</taxon>
        <taxon>metagenomes</taxon>
        <taxon>organismal metagenomes</taxon>
    </lineage>
</organism>
<reference evidence="2" key="1">
    <citation type="submission" date="2020-03" db="EMBL/GenBank/DDBJ databases">
        <title>The deep terrestrial virosphere.</title>
        <authorList>
            <person name="Holmfeldt K."/>
            <person name="Nilsson E."/>
            <person name="Simone D."/>
            <person name="Lopez-Fernandez M."/>
            <person name="Wu X."/>
            <person name="de Brujin I."/>
            <person name="Lundin D."/>
            <person name="Andersson A."/>
            <person name="Bertilsson S."/>
            <person name="Dopson M."/>
        </authorList>
    </citation>
    <scope>NUCLEOTIDE SEQUENCE</scope>
    <source>
        <strain evidence="2">MM415B00370</strain>
    </source>
</reference>
<evidence type="ECO:0000256" key="1">
    <source>
        <dbReference type="SAM" id="Coils"/>
    </source>
</evidence>